<keyword evidence="2" id="KW-1185">Reference proteome</keyword>
<organism evidence="1 2">
    <name type="scientific">Aspergillus avenaceus</name>
    <dbReference type="NCBI Taxonomy" id="36643"/>
    <lineage>
        <taxon>Eukaryota</taxon>
        <taxon>Fungi</taxon>
        <taxon>Dikarya</taxon>
        <taxon>Ascomycota</taxon>
        <taxon>Pezizomycotina</taxon>
        <taxon>Eurotiomycetes</taxon>
        <taxon>Eurotiomycetidae</taxon>
        <taxon>Eurotiales</taxon>
        <taxon>Aspergillaceae</taxon>
        <taxon>Aspergillus</taxon>
        <taxon>Aspergillus subgen. Circumdati</taxon>
    </lineage>
</organism>
<dbReference type="OrthoDB" id="4378483at2759"/>
<name>A0A5N6U9K3_ASPAV</name>
<evidence type="ECO:0000313" key="2">
    <source>
        <dbReference type="Proteomes" id="UP000325780"/>
    </source>
</evidence>
<protein>
    <submittedName>
        <fullName evidence="1">Uncharacterized protein</fullName>
    </submittedName>
</protein>
<gene>
    <name evidence="1" type="ORF">BDV25DRAFT_126056</name>
</gene>
<proteinExistence type="predicted"/>
<dbReference type="AlphaFoldDB" id="A0A5N6U9K3"/>
<evidence type="ECO:0000313" key="1">
    <source>
        <dbReference type="EMBL" id="KAE8155109.1"/>
    </source>
</evidence>
<reference evidence="1 2" key="1">
    <citation type="submission" date="2019-04" db="EMBL/GenBank/DDBJ databases">
        <title>Friends and foes A comparative genomics study of 23 Aspergillus species from section Flavi.</title>
        <authorList>
            <consortium name="DOE Joint Genome Institute"/>
            <person name="Kjaerbolling I."/>
            <person name="Vesth T."/>
            <person name="Frisvad J.C."/>
            <person name="Nybo J.L."/>
            <person name="Theobald S."/>
            <person name="Kildgaard S."/>
            <person name="Isbrandt T."/>
            <person name="Kuo A."/>
            <person name="Sato A."/>
            <person name="Lyhne E.K."/>
            <person name="Kogle M.E."/>
            <person name="Wiebenga A."/>
            <person name="Kun R.S."/>
            <person name="Lubbers R.J."/>
            <person name="Makela M.R."/>
            <person name="Barry K."/>
            <person name="Chovatia M."/>
            <person name="Clum A."/>
            <person name="Daum C."/>
            <person name="Haridas S."/>
            <person name="He G."/>
            <person name="LaButti K."/>
            <person name="Lipzen A."/>
            <person name="Mondo S."/>
            <person name="Riley R."/>
            <person name="Salamov A."/>
            <person name="Simmons B.A."/>
            <person name="Magnuson J.K."/>
            <person name="Henrissat B."/>
            <person name="Mortensen U.H."/>
            <person name="Larsen T.O."/>
            <person name="Devries R.P."/>
            <person name="Grigoriev I.V."/>
            <person name="Machida M."/>
            <person name="Baker S.E."/>
            <person name="Andersen M.R."/>
        </authorList>
    </citation>
    <scope>NUCLEOTIDE SEQUENCE [LARGE SCALE GENOMIC DNA]</scope>
    <source>
        <strain evidence="1 2">IBT 18842</strain>
    </source>
</reference>
<sequence length="472" mass="54076">MDTAIFGPDLYAHKEGKAEQLATDMRIIKDTRRSWRLDMGPRLFDSRNPVGRYDKHMHTVVMKESEAWTRPVNDYPNIPLPMASPPRLGFVPRGRFLLKAMAQALPVSDTPFWHGVAEQVYGFSWCLVDNTVLCHKCVIGHCSTGVFCCFPDYLHFLEDLPTILDAVAQSVQDYINHVHQDHSDSVAHHKVMDSWMMCVQSIYLDVLHPKATRMRFPADELQSIKYRLIGAAGRALALHVQLEQHPIVGDDKIVDAVGFASTVMHDICDLRHDNTANEYYNLLTIVTAHKGVCSGTIMRRFCVDVWAWAIDHGALWAIHHAGRELVWQIYMARYKTPILLDNLHPPTSEENWTVDPYCDEVVNSFNPLPRSSDPYNYNLRDRCENVEEYDRLLDGCLTHFQECPDCKGYDKASWEERVPLIGNTYRKKYHDCSCLNTISTYMILASPDRLWWLADPTAAYTGPTAEWSNLLC</sequence>
<accession>A0A5N6U9K3</accession>
<dbReference type="EMBL" id="ML742024">
    <property type="protein sequence ID" value="KAE8155109.1"/>
    <property type="molecule type" value="Genomic_DNA"/>
</dbReference>
<dbReference type="Proteomes" id="UP000325780">
    <property type="component" value="Unassembled WGS sequence"/>
</dbReference>